<dbReference type="SUPFAM" id="SSF143120">
    <property type="entry name" value="YefM-like"/>
    <property type="match status" value="1"/>
</dbReference>
<keyword evidence="5" id="KW-1185">Reference proteome</keyword>
<proteinExistence type="inferred from homology"/>
<dbReference type="InterPro" id="IPR036165">
    <property type="entry name" value="YefM-like_sf"/>
</dbReference>
<dbReference type="Pfam" id="PF02604">
    <property type="entry name" value="PhdYeFM_antitox"/>
    <property type="match status" value="1"/>
</dbReference>
<dbReference type="NCBIfam" id="TIGR01552">
    <property type="entry name" value="phd_fam"/>
    <property type="match status" value="1"/>
</dbReference>
<comment type="function">
    <text evidence="2">Antitoxin component of a type II toxin-antitoxin (TA) system.</text>
</comment>
<evidence type="ECO:0000256" key="1">
    <source>
        <dbReference type="ARBA" id="ARBA00009981"/>
    </source>
</evidence>
<gene>
    <name evidence="4" type="ORF">GCM10009809_28110</name>
</gene>
<sequence>MTTMSARDFNHHASAAKRAADRGPVVITERGRASHVLLSIEEYRRLTADLPSLARRLSMGAGAPDADDVDFEPGRVEPRIEAADL</sequence>
<dbReference type="Gene3D" id="3.40.1620.10">
    <property type="entry name" value="YefM-like domain"/>
    <property type="match status" value="1"/>
</dbReference>
<evidence type="ECO:0000313" key="5">
    <source>
        <dbReference type="Proteomes" id="UP001501138"/>
    </source>
</evidence>
<comment type="similarity">
    <text evidence="1 2">Belongs to the phD/YefM antitoxin family.</text>
</comment>
<organism evidence="4 5">
    <name type="scientific">Isoptericola hypogeus</name>
    <dbReference type="NCBI Taxonomy" id="300179"/>
    <lineage>
        <taxon>Bacteria</taxon>
        <taxon>Bacillati</taxon>
        <taxon>Actinomycetota</taxon>
        <taxon>Actinomycetes</taxon>
        <taxon>Micrococcales</taxon>
        <taxon>Promicromonosporaceae</taxon>
        <taxon>Isoptericola</taxon>
    </lineage>
</organism>
<dbReference type="Proteomes" id="UP001501138">
    <property type="component" value="Unassembled WGS sequence"/>
</dbReference>
<feature type="region of interest" description="Disordered" evidence="3">
    <location>
        <begin position="59"/>
        <end position="85"/>
    </location>
</feature>
<dbReference type="EMBL" id="BAAAPM010000005">
    <property type="protein sequence ID" value="GAA1730958.1"/>
    <property type="molecule type" value="Genomic_DNA"/>
</dbReference>
<evidence type="ECO:0000313" key="4">
    <source>
        <dbReference type="EMBL" id="GAA1730958.1"/>
    </source>
</evidence>
<comment type="caution">
    <text evidence="4">The sequence shown here is derived from an EMBL/GenBank/DDBJ whole genome shotgun (WGS) entry which is preliminary data.</text>
</comment>
<name>A0ABN2JKY9_9MICO</name>
<evidence type="ECO:0000256" key="3">
    <source>
        <dbReference type="SAM" id="MobiDB-lite"/>
    </source>
</evidence>
<feature type="compositionally biased region" description="Basic and acidic residues" evidence="3">
    <location>
        <begin position="72"/>
        <end position="85"/>
    </location>
</feature>
<feature type="region of interest" description="Disordered" evidence="3">
    <location>
        <begin position="1"/>
        <end position="21"/>
    </location>
</feature>
<protein>
    <recommendedName>
        <fullName evidence="2">Antitoxin</fullName>
    </recommendedName>
</protein>
<dbReference type="InterPro" id="IPR006442">
    <property type="entry name" value="Antitoxin_Phd/YefM"/>
</dbReference>
<reference evidence="4 5" key="1">
    <citation type="journal article" date="2019" name="Int. J. Syst. Evol. Microbiol.">
        <title>The Global Catalogue of Microorganisms (GCM) 10K type strain sequencing project: providing services to taxonomists for standard genome sequencing and annotation.</title>
        <authorList>
            <consortium name="The Broad Institute Genomics Platform"/>
            <consortium name="The Broad Institute Genome Sequencing Center for Infectious Disease"/>
            <person name="Wu L."/>
            <person name="Ma J."/>
        </authorList>
    </citation>
    <scope>NUCLEOTIDE SEQUENCE [LARGE SCALE GENOMIC DNA]</scope>
    <source>
        <strain evidence="4 5">JCM 15589</strain>
    </source>
</reference>
<dbReference type="RefSeq" id="WP_344249074.1">
    <property type="nucleotide sequence ID" value="NZ_BAAAPM010000005.1"/>
</dbReference>
<evidence type="ECO:0000256" key="2">
    <source>
        <dbReference type="RuleBase" id="RU362080"/>
    </source>
</evidence>
<accession>A0ABN2JKY9</accession>